<feature type="compositionally biased region" description="Basic and acidic residues" evidence="1">
    <location>
        <begin position="305"/>
        <end position="326"/>
    </location>
</feature>
<feature type="compositionally biased region" description="Basic and acidic residues" evidence="1">
    <location>
        <begin position="189"/>
        <end position="207"/>
    </location>
</feature>
<evidence type="ECO:0000256" key="1">
    <source>
        <dbReference type="SAM" id="MobiDB-lite"/>
    </source>
</evidence>
<dbReference type="AlphaFoldDB" id="A0A078ALB6"/>
<reference evidence="2 3" key="1">
    <citation type="submission" date="2014-06" db="EMBL/GenBank/DDBJ databases">
        <authorList>
            <person name="Swart Estienne"/>
        </authorList>
    </citation>
    <scope>NUCLEOTIDE SEQUENCE [LARGE SCALE GENOMIC DNA]</scope>
    <source>
        <strain evidence="2 3">130c</strain>
    </source>
</reference>
<feature type="region of interest" description="Disordered" evidence="1">
    <location>
        <begin position="297"/>
        <end position="390"/>
    </location>
</feature>
<protein>
    <submittedName>
        <fullName evidence="2">Uncharacterized protein</fullName>
    </submittedName>
</protein>
<feature type="compositionally biased region" description="Basic and acidic residues" evidence="1">
    <location>
        <begin position="341"/>
        <end position="353"/>
    </location>
</feature>
<evidence type="ECO:0000313" key="3">
    <source>
        <dbReference type="Proteomes" id="UP000039865"/>
    </source>
</evidence>
<gene>
    <name evidence="2" type="primary">Contig8198.g8749</name>
    <name evidence="2" type="ORF">STYLEM_12038</name>
</gene>
<proteinExistence type="predicted"/>
<feature type="compositionally biased region" description="Basic and acidic residues" evidence="1">
    <location>
        <begin position="8"/>
        <end position="23"/>
    </location>
</feature>
<dbReference type="EMBL" id="CCKQ01011436">
    <property type="protein sequence ID" value="CDW82999.1"/>
    <property type="molecule type" value="Genomic_DNA"/>
</dbReference>
<feature type="region of interest" description="Disordered" evidence="1">
    <location>
        <begin position="1"/>
        <end position="36"/>
    </location>
</feature>
<dbReference type="Proteomes" id="UP000039865">
    <property type="component" value="Unassembled WGS sequence"/>
</dbReference>
<dbReference type="InParanoid" id="A0A078ALB6"/>
<feature type="region of interest" description="Disordered" evidence="1">
    <location>
        <begin position="163"/>
        <end position="207"/>
    </location>
</feature>
<sequence length="475" mass="55987">MSGNSDISSEKREKKAKKIKFEDWMGSDEESGNDLKKAKEAKYDDLFSRKQYEGKKGHLLLQLQKSYKGDDRFQLTKDFSVEASRKKALPEDMLGAMNQREIDLLNDKSDSKVEKKNKEDQVIDALDENQQWDPELNIEKEKQNALKILGTIVPQSEIFLKTTNSEGSKNKQLHIKRFDPKRSSTQHLLKKEEVKTEEDQKREDSKNEVIQKLEIIHKNTYSYKSNDYEIESDEHAEIDSKKVVDIKSSSWKNIISKNEKSQKQQNEVKDQQHTENNSAGFFLSFEDVSTVKTNIVKSKVNKNQDQQKKVKEQELAKEVEKKQDNGKKRKNKEIQEDDLEDSNKNDENAEKGQEVNNVEQKQDEKKKLSKKEQKEKNAKEEKFKKQKEEKLNVPFEELPNRLKKRIEKRNAKRLELKAQRKLKINLDQPLDTLVDKYRKIYGNTMEEEKIQEYVKYQKLIHDAKQKHKKKIKADR</sequence>
<keyword evidence="3" id="KW-1185">Reference proteome</keyword>
<organism evidence="2 3">
    <name type="scientific">Stylonychia lemnae</name>
    <name type="common">Ciliate</name>
    <dbReference type="NCBI Taxonomy" id="5949"/>
    <lineage>
        <taxon>Eukaryota</taxon>
        <taxon>Sar</taxon>
        <taxon>Alveolata</taxon>
        <taxon>Ciliophora</taxon>
        <taxon>Intramacronucleata</taxon>
        <taxon>Spirotrichea</taxon>
        <taxon>Stichotrichia</taxon>
        <taxon>Sporadotrichida</taxon>
        <taxon>Oxytrichidae</taxon>
        <taxon>Stylonychinae</taxon>
        <taxon>Stylonychia</taxon>
    </lineage>
</organism>
<feature type="compositionally biased region" description="Basic and acidic residues" evidence="1">
    <location>
        <begin position="360"/>
        <end position="390"/>
    </location>
</feature>
<evidence type="ECO:0000313" key="2">
    <source>
        <dbReference type="EMBL" id="CDW82999.1"/>
    </source>
</evidence>
<accession>A0A078ALB6</accession>
<dbReference type="OMA" id="HTENNSA"/>
<name>A0A078ALB6_STYLE</name>